<dbReference type="EMBL" id="JACMRX010000006">
    <property type="protein sequence ID" value="KAF7987377.1"/>
    <property type="molecule type" value="Genomic_DNA"/>
</dbReference>
<feature type="transmembrane region" description="Helical" evidence="5">
    <location>
        <begin position="187"/>
        <end position="205"/>
    </location>
</feature>
<dbReference type="PANTHER" id="PTHR11814">
    <property type="entry name" value="SULFATE TRANSPORTER"/>
    <property type="match status" value="1"/>
</dbReference>
<feature type="transmembrane region" description="Helical" evidence="5">
    <location>
        <begin position="110"/>
        <end position="133"/>
    </location>
</feature>
<protein>
    <recommendedName>
        <fullName evidence="6">STAS domain-containing protein</fullName>
    </recommendedName>
</protein>
<dbReference type="PROSITE" id="PS50801">
    <property type="entry name" value="STAS"/>
    <property type="match status" value="1"/>
</dbReference>
<dbReference type="InterPro" id="IPR036513">
    <property type="entry name" value="STAS_dom_sf"/>
</dbReference>
<dbReference type="InterPro" id="IPR001902">
    <property type="entry name" value="SLC26A/SulP_fam"/>
</dbReference>
<dbReference type="InterPro" id="IPR011547">
    <property type="entry name" value="SLC26A/SulP_dom"/>
</dbReference>
<evidence type="ECO:0000259" key="6">
    <source>
        <dbReference type="PROSITE" id="PS50801"/>
    </source>
</evidence>
<dbReference type="Proteomes" id="UP000639338">
    <property type="component" value="Unassembled WGS sequence"/>
</dbReference>
<evidence type="ECO:0000256" key="3">
    <source>
        <dbReference type="ARBA" id="ARBA00022989"/>
    </source>
</evidence>
<feature type="domain" description="STAS" evidence="6">
    <location>
        <begin position="445"/>
        <end position="532"/>
    </location>
</feature>
<feature type="transmembrane region" description="Helical" evidence="5">
    <location>
        <begin position="217"/>
        <end position="240"/>
    </location>
</feature>
<evidence type="ECO:0000256" key="4">
    <source>
        <dbReference type="ARBA" id="ARBA00023136"/>
    </source>
</evidence>
<dbReference type="SUPFAM" id="SSF52091">
    <property type="entry name" value="SpoIIaa-like"/>
    <property type="match status" value="1"/>
</dbReference>
<feature type="transmembrane region" description="Helical" evidence="5">
    <location>
        <begin position="356"/>
        <end position="381"/>
    </location>
</feature>
<evidence type="ECO:0000256" key="2">
    <source>
        <dbReference type="ARBA" id="ARBA00022692"/>
    </source>
</evidence>
<proteinExistence type="predicted"/>
<keyword evidence="4 5" id="KW-0472">Membrane</keyword>
<feature type="transmembrane region" description="Helical" evidence="5">
    <location>
        <begin position="402"/>
        <end position="419"/>
    </location>
</feature>
<dbReference type="GO" id="GO:0055085">
    <property type="term" value="P:transmembrane transport"/>
    <property type="evidence" value="ECO:0007669"/>
    <property type="project" value="InterPro"/>
</dbReference>
<dbReference type="Gene3D" id="3.30.750.24">
    <property type="entry name" value="STAS domain"/>
    <property type="match status" value="1"/>
</dbReference>
<comment type="caution">
    <text evidence="7">The sequence shown here is derived from an EMBL/GenBank/DDBJ whole genome shotgun (WGS) entry which is preliminary data.</text>
</comment>
<dbReference type="Pfam" id="PF00916">
    <property type="entry name" value="Sulfate_transp"/>
    <property type="match status" value="1"/>
</dbReference>
<evidence type="ECO:0000256" key="1">
    <source>
        <dbReference type="ARBA" id="ARBA00004141"/>
    </source>
</evidence>
<name>A0A835CKN3_APHGI</name>
<dbReference type="GO" id="GO:0016020">
    <property type="term" value="C:membrane"/>
    <property type="evidence" value="ECO:0007669"/>
    <property type="project" value="UniProtKB-SubCell"/>
</dbReference>
<dbReference type="AlphaFoldDB" id="A0A835CKN3"/>
<reference evidence="7 8" key="1">
    <citation type="submission" date="2020-08" db="EMBL/GenBank/DDBJ databases">
        <title>Aphidius gifuensis genome sequencing and assembly.</title>
        <authorList>
            <person name="Du Z."/>
        </authorList>
    </citation>
    <scope>NUCLEOTIDE SEQUENCE [LARGE SCALE GENOMIC DNA]</scope>
    <source>
        <strain evidence="7">YNYX2018</strain>
        <tissue evidence="7">Adults</tissue>
    </source>
</reference>
<keyword evidence="8" id="KW-1185">Reference proteome</keyword>
<comment type="subcellular location">
    <subcellularLocation>
        <location evidence="1">Membrane</location>
        <topology evidence="1">Multi-pass membrane protein</topology>
    </subcellularLocation>
</comment>
<sequence length="549" mass="60321">MSPTTNNNKSKIQSYVKRRLPILTWLPGYHVSWLFQDVLAGITVGLTAVPQGIAYGVVAGLKPSYGLYSSFMSSFIYIFFGSCKNITIGPTAIMSLMVEPLVSKYGPEMAVLICFLKGCIIGLFGIFHLGFLLDFISLPVITGFTTAASINIATSQLKSLLGISGKSEDLVGTFKSIFKNIENINKWDVLLGTFTIIVLILLKNIPNKINGTVLQKAGWILTLARNSLVVIFGILLAYILNINGLKPFTLTASSMDEGLPHISFPPFSMNDSKNQSITYGFTDMIQNMGITLFTIPVISTIEHMAIAKAFASGKSLDATQEMLALGICNVFGSFVSSMPVTGSFTRTAVNHSSGGLVLLAAGFLTQTFQFIPKATLAGLIISAMYYMLDFQIFKLFWTAKKIDFFIMLMTLVTCIFAGLEKGIVFGIIMNLIILLSFTVKPSIKISIEKINEKTVVYVTPEETVTYPAAEKLRANIMKLSEDSTGNVILDCKNLKRIDVTVVKNMNLLANDLKLRNLQFIFINSKNNVTHVFNTIAPEIKSSFNQQINF</sequence>
<keyword evidence="3 5" id="KW-1133">Transmembrane helix</keyword>
<evidence type="ECO:0000313" key="8">
    <source>
        <dbReference type="Proteomes" id="UP000639338"/>
    </source>
</evidence>
<dbReference type="InterPro" id="IPR002645">
    <property type="entry name" value="STAS_dom"/>
</dbReference>
<feature type="transmembrane region" description="Helical" evidence="5">
    <location>
        <begin position="75"/>
        <end position="98"/>
    </location>
</feature>
<feature type="transmembrane region" description="Helical" evidence="5">
    <location>
        <begin position="290"/>
        <end position="311"/>
    </location>
</feature>
<organism evidence="7 8">
    <name type="scientific">Aphidius gifuensis</name>
    <name type="common">Parasitoid wasp</name>
    <dbReference type="NCBI Taxonomy" id="684658"/>
    <lineage>
        <taxon>Eukaryota</taxon>
        <taxon>Metazoa</taxon>
        <taxon>Ecdysozoa</taxon>
        <taxon>Arthropoda</taxon>
        <taxon>Hexapoda</taxon>
        <taxon>Insecta</taxon>
        <taxon>Pterygota</taxon>
        <taxon>Neoptera</taxon>
        <taxon>Endopterygota</taxon>
        <taxon>Hymenoptera</taxon>
        <taxon>Apocrita</taxon>
        <taxon>Ichneumonoidea</taxon>
        <taxon>Braconidae</taxon>
        <taxon>Aphidiinae</taxon>
        <taxon>Aphidius</taxon>
    </lineage>
</organism>
<feature type="transmembrane region" description="Helical" evidence="5">
    <location>
        <begin position="323"/>
        <end position="344"/>
    </location>
</feature>
<dbReference type="OrthoDB" id="288203at2759"/>
<evidence type="ECO:0000256" key="5">
    <source>
        <dbReference type="SAM" id="Phobius"/>
    </source>
</evidence>
<dbReference type="Pfam" id="PF01740">
    <property type="entry name" value="STAS"/>
    <property type="match status" value="1"/>
</dbReference>
<keyword evidence="2 5" id="KW-0812">Transmembrane</keyword>
<gene>
    <name evidence="7" type="ORF">HCN44_003139</name>
</gene>
<evidence type="ECO:0000313" key="7">
    <source>
        <dbReference type="EMBL" id="KAF7987377.1"/>
    </source>
</evidence>
<accession>A0A835CKN3</accession>